<evidence type="ECO:0000313" key="4">
    <source>
        <dbReference type="EMBL" id="KIH75811.1"/>
    </source>
</evidence>
<dbReference type="GO" id="GO:0048038">
    <property type="term" value="F:quinone binding"/>
    <property type="evidence" value="ECO:0007669"/>
    <property type="project" value="InterPro"/>
</dbReference>
<comment type="pathway">
    <text evidence="1">Cofactor biosynthesis; pyrroloquinoline quinone biosynthesis.</text>
</comment>
<dbReference type="UniPathway" id="UPA00539"/>
<dbReference type="NCBIfam" id="TIGR03859">
    <property type="entry name" value="PQQ_PqqD"/>
    <property type="match status" value="1"/>
</dbReference>
<dbReference type="AlphaFoldDB" id="A0A0C2HFW3"/>
<keyword evidence="3" id="KW-0884">PQQ biosynthesis</keyword>
<evidence type="ECO:0000256" key="2">
    <source>
        <dbReference type="ARBA" id="ARBA00011741"/>
    </source>
</evidence>
<dbReference type="Proteomes" id="UP000035068">
    <property type="component" value="Unassembled WGS sequence"/>
</dbReference>
<organism evidence="4 5">
    <name type="scientific">Geoalkalibacter ferrihydriticus DSM 17813</name>
    <dbReference type="NCBI Taxonomy" id="1121915"/>
    <lineage>
        <taxon>Bacteria</taxon>
        <taxon>Pseudomonadati</taxon>
        <taxon>Thermodesulfobacteriota</taxon>
        <taxon>Desulfuromonadia</taxon>
        <taxon>Desulfuromonadales</taxon>
        <taxon>Geoalkalibacteraceae</taxon>
        <taxon>Geoalkalibacter</taxon>
    </lineage>
</organism>
<gene>
    <name evidence="4" type="ORF">GFER_14560</name>
</gene>
<dbReference type="InterPro" id="IPR008792">
    <property type="entry name" value="PQQD"/>
</dbReference>
<evidence type="ECO:0008006" key="6">
    <source>
        <dbReference type="Google" id="ProtNLM"/>
    </source>
</evidence>
<evidence type="ECO:0000256" key="3">
    <source>
        <dbReference type="ARBA" id="ARBA00022905"/>
    </source>
</evidence>
<sequence>MKRPKRNPQIVWRHEQRREEEVLKAQERGEAVDERGTVILIVSGTMHQLNLVGGHIWSLCDGSRGIDGVIDALAGEFAVERDELADDVVDFISDLEKRGWLEYV</sequence>
<dbReference type="Gene3D" id="1.10.10.1150">
    <property type="entry name" value="Coenzyme PQQ synthesis protein D (PqqD)"/>
    <property type="match status" value="1"/>
</dbReference>
<protein>
    <recommendedName>
        <fullName evidence="6">Pyrroloquinoline quinone biosynthesis protein PqqD</fullName>
    </recommendedName>
</protein>
<keyword evidence="5" id="KW-1185">Reference proteome</keyword>
<dbReference type="InterPro" id="IPR041881">
    <property type="entry name" value="PqqD_sf"/>
</dbReference>
<accession>A0A0C2HFW3</accession>
<dbReference type="GO" id="GO:0018189">
    <property type="term" value="P:pyrroloquinoline quinone biosynthetic process"/>
    <property type="evidence" value="ECO:0007669"/>
    <property type="project" value="UniProtKB-UniPathway"/>
</dbReference>
<comment type="caution">
    <text evidence="4">The sequence shown here is derived from an EMBL/GenBank/DDBJ whole genome shotgun (WGS) entry which is preliminary data.</text>
</comment>
<reference evidence="4 5" key="1">
    <citation type="submission" date="2014-12" db="EMBL/GenBank/DDBJ databases">
        <title>Genomes of Geoalkalibacter ferrihydriticus and Geoalkalibacter subterraneus, two haloalkaliphilic metal-reducing members of the Geobacteraceae.</title>
        <authorList>
            <person name="Badalamenti J.P."/>
            <person name="Torres C.I."/>
            <person name="Krajmalnik-Brown R."/>
            <person name="Bond D.R."/>
        </authorList>
    </citation>
    <scope>NUCLEOTIDE SEQUENCE [LARGE SCALE GENOMIC DNA]</scope>
    <source>
        <strain evidence="4 5">DSM 17813</strain>
    </source>
</reference>
<dbReference type="Pfam" id="PF05402">
    <property type="entry name" value="PqqD"/>
    <property type="match status" value="1"/>
</dbReference>
<proteinExistence type="predicted"/>
<dbReference type="InterPro" id="IPR022479">
    <property type="entry name" value="PqqD_bac"/>
</dbReference>
<dbReference type="EMBL" id="JWJD01000007">
    <property type="protein sequence ID" value="KIH75811.1"/>
    <property type="molecule type" value="Genomic_DNA"/>
</dbReference>
<evidence type="ECO:0000256" key="1">
    <source>
        <dbReference type="ARBA" id="ARBA00004886"/>
    </source>
</evidence>
<dbReference type="RefSeq" id="WP_040100594.1">
    <property type="nucleotide sequence ID" value="NZ_JWJD01000007.1"/>
</dbReference>
<name>A0A0C2HFW3_9BACT</name>
<evidence type="ECO:0000313" key="5">
    <source>
        <dbReference type="Proteomes" id="UP000035068"/>
    </source>
</evidence>
<comment type="subunit">
    <text evidence="2">Monomer. Interacts with PqqE.</text>
</comment>